<dbReference type="SUPFAM" id="SSF53092">
    <property type="entry name" value="Creatinase/prolidase N-terminal domain"/>
    <property type="match status" value="1"/>
</dbReference>
<evidence type="ECO:0000313" key="3">
    <source>
        <dbReference type="EMBL" id="KDR95957.1"/>
    </source>
</evidence>
<dbReference type="Proteomes" id="UP000027946">
    <property type="component" value="Unassembled WGS sequence"/>
</dbReference>
<dbReference type="EC" id="3.-.-.-" evidence="3"/>
<protein>
    <submittedName>
        <fullName evidence="3">Putative hydrolase/peptidase y4tM</fullName>
        <ecNumber evidence="3">3.-.-.-</ecNumber>
    </submittedName>
</protein>
<dbReference type="AlphaFoldDB" id="A0A069RP55"/>
<dbReference type="GO" id="GO:0016787">
    <property type="term" value="F:hydrolase activity"/>
    <property type="evidence" value="ECO:0007669"/>
    <property type="project" value="UniProtKB-KW"/>
</dbReference>
<dbReference type="Pfam" id="PF01321">
    <property type="entry name" value="Creatinase_N"/>
    <property type="match status" value="1"/>
</dbReference>
<sequence length="392" mass="44071">MERILNFSREEYVERVKKTKESMSHKGIDALIVTDPANINYLTGFDGWSFYVHQGLVVMLGEEEPVWFGRGQDANAARLTSWLSDDHIRAYTDDYVQSLVKHPMEFVADIIKEKGYDNKIIATEMDAYYYTAKCQESLQKSLPNAKFADGNLIVNWVKIIKSDAEVEFMRRAAKIAEKAMTTAVDSIAEGVRQCDAAANVYHAQISGTKEYGGDYCSIIPLMPAGVRTSTPHLSWTDEPYKNGDTVILELCGNYKRYHCPLSRTLTVGDAPQKVKDLASVVIEGLTITLESIKPGMTCEEAERVWAKSIAKSGFIKDSRIGYSTGLNYPPDWGEHTASFRPGDKTMLRPNMTFHMIPGIWLDDCGVDMSESFRITENGCETFTSIPRKLFEK</sequence>
<dbReference type="EMBL" id="JJMM01000008">
    <property type="protein sequence ID" value="KDR95957.1"/>
    <property type="molecule type" value="Genomic_DNA"/>
</dbReference>
<dbReference type="eggNOG" id="COG0006">
    <property type="taxonomic scope" value="Bacteria"/>
</dbReference>
<keyword evidence="3" id="KW-0378">Hydrolase</keyword>
<dbReference type="RefSeq" id="WP_038263160.1">
    <property type="nucleotide sequence ID" value="NZ_FSRH01000008.1"/>
</dbReference>
<dbReference type="OrthoDB" id="9806388at2"/>
<dbReference type="CDD" id="cd01066">
    <property type="entry name" value="APP_MetAP"/>
    <property type="match status" value="1"/>
</dbReference>
<comment type="caution">
    <text evidence="3">The sequence shown here is derived from an EMBL/GenBank/DDBJ whole genome shotgun (WGS) entry which is preliminary data.</text>
</comment>
<proteinExistence type="predicted"/>
<organism evidence="3 4">
    <name type="scientific">Peptoclostridium litorale DSM 5388</name>
    <dbReference type="NCBI Taxonomy" id="1121324"/>
    <lineage>
        <taxon>Bacteria</taxon>
        <taxon>Bacillati</taxon>
        <taxon>Bacillota</taxon>
        <taxon>Clostridia</taxon>
        <taxon>Peptostreptococcales</taxon>
        <taxon>Peptoclostridiaceae</taxon>
        <taxon>Peptoclostridium</taxon>
    </lineage>
</organism>
<dbReference type="Gene3D" id="3.40.350.10">
    <property type="entry name" value="Creatinase/prolidase N-terminal domain"/>
    <property type="match status" value="1"/>
</dbReference>
<dbReference type="SUPFAM" id="SSF55920">
    <property type="entry name" value="Creatinase/aminopeptidase"/>
    <property type="match status" value="1"/>
</dbReference>
<gene>
    <name evidence="3" type="ORF">CLIT_8c01260</name>
</gene>
<evidence type="ECO:0000313" key="4">
    <source>
        <dbReference type="Proteomes" id="UP000027946"/>
    </source>
</evidence>
<dbReference type="InterPro" id="IPR036005">
    <property type="entry name" value="Creatinase/aminopeptidase-like"/>
</dbReference>
<dbReference type="InterPro" id="IPR000994">
    <property type="entry name" value="Pept_M24"/>
</dbReference>
<dbReference type="InterPro" id="IPR050659">
    <property type="entry name" value="Peptidase_M24B"/>
</dbReference>
<accession>A0A069RP55</accession>
<dbReference type="InterPro" id="IPR029149">
    <property type="entry name" value="Creatin/AminoP/Spt16_N"/>
</dbReference>
<evidence type="ECO:0000259" key="1">
    <source>
        <dbReference type="Pfam" id="PF00557"/>
    </source>
</evidence>
<evidence type="ECO:0000259" key="2">
    <source>
        <dbReference type="Pfam" id="PF01321"/>
    </source>
</evidence>
<dbReference type="STRING" id="1121324.CLIT_8c01260"/>
<dbReference type="PANTHER" id="PTHR46112">
    <property type="entry name" value="AMINOPEPTIDASE"/>
    <property type="match status" value="1"/>
</dbReference>
<dbReference type="Pfam" id="PF00557">
    <property type="entry name" value="Peptidase_M24"/>
    <property type="match status" value="1"/>
</dbReference>
<dbReference type="InterPro" id="IPR000587">
    <property type="entry name" value="Creatinase_N"/>
</dbReference>
<reference evidence="3 4" key="1">
    <citation type="submission" date="2014-03" db="EMBL/GenBank/DDBJ databases">
        <title>Genome sequence of Clostridium litorale W6, DSM 5388.</title>
        <authorList>
            <person name="Poehlein A."/>
            <person name="Jagirdar A."/>
            <person name="Khonsari B."/>
            <person name="Chibani C.M."/>
            <person name="Gutierrez Gutierrez D.A."/>
            <person name="Davydova E."/>
            <person name="Alghaithi H.S."/>
            <person name="Nair K.P."/>
            <person name="Dhamotharan K."/>
            <person name="Chandran L."/>
            <person name="G W."/>
            <person name="Daniel R."/>
        </authorList>
    </citation>
    <scope>NUCLEOTIDE SEQUENCE [LARGE SCALE GENOMIC DNA]</scope>
    <source>
        <strain evidence="3 4">W6</strain>
    </source>
</reference>
<dbReference type="Gene3D" id="3.90.230.10">
    <property type="entry name" value="Creatinase/methionine aminopeptidase superfamily"/>
    <property type="match status" value="1"/>
</dbReference>
<name>A0A069RP55_PEPLI</name>
<dbReference type="PANTHER" id="PTHR46112:SF3">
    <property type="entry name" value="AMINOPEPTIDASE YPDF"/>
    <property type="match status" value="1"/>
</dbReference>
<feature type="domain" description="Creatinase N-terminal" evidence="2">
    <location>
        <begin position="15"/>
        <end position="157"/>
    </location>
</feature>
<feature type="domain" description="Peptidase M24" evidence="1">
    <location>
        <begin position="167"/>
        <end position="376"/>
    </location>
</feature>
<keyword evidence="4" id="KW-1185">Reference proteome</keyword>